<evidence type="ECO:0000256" key="8">
    <source>
        <dbReference type="SAM" id="Phobius"/>
    </source>
</evidence>
<comment type="caution">
    <text evidence="11">The sequence shown here is derived from an EMBL/GenBank/DDBJ whole genome shotgun (WGS) entry which is preliminary data.</text>
</comment>
<feature type="domain" description="CNNM transmembrane" evidence="10">
    <location>
        <begin position="47"/>
        <end position="232"/>
    </location>
</feature>
<evidence type="ECO:0000256" key="6">
    <source>
        <dbReference type="PROSITE-ProRule" id="PRU01193"/>
    </source>
</evidence>
<evidence type="ECO:0000259" key="10">
    <source>
        <dbReference type="PROSITE" id="PS51846"/>
    </source>
</evidence>
<dbReference type="GO" id="GO:0005737">
    <property type="term" value="C:cytoplasm"/>
    <property type="evidence" value="ECO:0007669"/>
    <property type="project" value="TreeGrafter"/>
</dbReference>
<evidence type="ECO:0000256" key="3">
    <source>
        <dbReference type="ARBA" id="ARBA00022737"/>
    </source>
</evidence>
<keyword evidence="5 6" id="KW-0472">Membrane</keyword>
<evidence type="ECO:0000313" key="12">
    <source>
        <dbReference type="Proteomes" id="UP001369815"/>
    </source>
</evidence>
<feature type="compositionally biased region" description="Polar residues" evidence="7">
    <location>
        <begin position="581"/>
        <end position="591"/>
    </location>
</feature>
<dbReference type="GO" id="GO:0044283">
    <property type="term" value="P:small molecule biosynthetic process"/>
    <property type="evidence" value="ECO:0007669"/>
    <property type="project" value="UniProtKB-ARBA"/>
</dbReference>
<dbReference type="GO" id="GO:0016020">
    <property type="term" value="C:membrane"/>
    <property type="evidence" value="ECO:0007669"/>
    <property type="project" value="UniProtKB-SubCell"/>
</dbReference>
<reference evidence="11 12" key="1">
    <citation type="journal article" date="2024" name="Front Chem Biol">
        <title>Unveiling the potential of Daldinia eschscholtzii MFLUCC 19-0629 through bioactivity and bioinformatics studies for enhanced sustainable agriculture production.</title>
        <authorList>
            <person name="Brooks S."/>
            <person name="Weaver J.A."/>
            <person name="Klomchit A."/>
            <person name="Alharthi S.A."/>
            <person name="Onlamun T."/>
            <person name="Nurani R."/>
            <person name="Vong T.K."/>
            <person name="Alberti F."/>
            <person name="Greco C."/>
        </authorList>
    </citation>
    <scope>NUCLEOTIDE SEQUENCE [LARGE SCALE GENOMIC DNA]</scope>
    <source>
        <strain evidence="11">MFLUCC 19-0629</strain>
    </source>
</reference>
<feature type="compositionally biased region" description="Low complexity" evidence="7">
    <location>
        <begin position="510"/>
        <end position="525"/>
    </location>
</feature>
<dbReference type="Gene3D" id="2.60.120.330">
    <property type="entry name" value="B-lactam Antibiotic, Isopenicillin N Synthase, Chain"/>
    <property type="match status" value="1"/>
</dbReference>
<name>A0AAX6MVI4_9PEZI</name>
<dbReference type="Gene3D" id="3.10.580.10">
    <property type="entry name" value="CBS-domain"/>
    <property type="match status" value="1"/>
</dbReference>
<dbReference type="GO" id="GO:0030026">
    <property type="term" value="P:intracellular manganese ion homeostasis"/>
    <property type="evidence" value="ECO:0007669"/>
    <property type="project" value="TreeGrafter"/>
</dbReference>
<feature type="region of interest" description="Disordered" evidence="7">
    <location>
        <begin position="485"/>
        <end position="526"/>
    </location>
</feature>
<protein>
    <submittedName>
        <fullName evidence="11">Uncharacterized protein</fullName>
    </submittedName>
</protein>
<feature type="compositionally biased region" description="Polar residues" evidence="7">
    <location>
        <begin position="599"/>
        <end position="612"/>
    </location>
</feature>
<sequence length="997" mass="108650">MGNDGILRARTIVLGLCRAIFLSVGLTFAVPTPYHPLPLEHAPEEAEDGALWVLYVASMILVLSGGAFAGLTIALMGQDEIYLQVISLDPEEPQRKNAKRVHDLLKKGKHWVLVTLLLSNVIVNETLPVVLDRCFGGGVAAVVGSTILIVIFGEILPQSVCVRYGLQIGGYMSKPVLLMMYFLAPVAWPTAKLLDWLLGEDHGTVYKKSGLKTLVTLHKSLGEVDERLNQDEVTIISAVLDLKRKPVEEVMTPMEDVFIMSEDTVLDEKTIDQILDAGYSRIPIHQAGNPTNFVGMLLVKILITYDPEDCKRVKDFALAALPETRPETSCLDIINFFQEGKSHMVLISESPGDDHGALGVVTLEDVIEELIGEEIIDESDVYVDVHKAIRRSHPAPKARALRRELMAKDLEIRNSTLIDIEEDGQGPQTKRGTSVSSRTDASALGSSPKMTTLLMRRRSAGQDGQLIHTMVPVKANLEEMRDHLKHLGPSNPASNPKSTRVSAVKIKPGSTTASSAQQRSSSITTDEVAEDLVTVVDERTSLLGPQLKAKDGIQALQQNYTEPASSHPTEIVTSFGGEGSEQVTKGTQTKLSVVAESDASPTQESTTESIDSAQDPVGRRRGHVRSGSITENIIESGGIRKVILEANDTSSGDEGQKPIIPAPSDEDVAAQFIIPTVDISPFLEDPTSVAAAKVVEDVRQACVTSGFFQIVNHNVPKELRDALFKAAETFFALPLEEKRKIRHPVLKNRGYEIIGSQALQEDTLPDLKEGFFVGQHIEADDPRSQAHPYLIGPNIFPTGLPDEALKVPTEAYYSAVFELSCKVIEILARGLPYGDDIFVPFISNDPVCALRLLHYPPQNSTDKRQLGAGAHTDFGAITLLLQDASGGLEVLDHSTNTWVGVDPNPDAYVVNIGDMLSLWTKNVYKSTVHRVVNRSGKDRYSVPFFFDGNTDVELTPFDGSEPAVVGAGGKALTAEEHMLERYGTTYGRVVVKDQIAV</sequence>
<keyword evidence="4 6" id="KW-1133">Transmembrane helix</keyword>
<dbReference type="Pfam" id="PF14226">
    <property type="entry name" value="DIOX_N"/>
    <property type="match status" value="1"/>
</dbReference>
<comment type="subcellular location">
    <subcellularLocation>
        <location evidence="1">Membrane</location>
        <topology evidence="1">Multi-pass membrane protein</topology>
    </subcellularLocation>
</comment>
<dbReference type="InterPro" id="IPR026992">
    <property type="entry name" value="DIOX_N"/>
</dbReference>
<dbReference type="Proteomes" id="UP001369815">
    <property type="component" value="Unassembled WGS sequence"/>
</dbReference>
<dbReference type="AlphaFoldDB" id="A0AAX6MVI4"/>
<feature type="transmembrane region" description="Helical" evidence="8">
    <location>
        <begin position="50"/>
        <end position="75"/>
    </location>
</feature>
<evidence type="ECO:0000256" key="1">
    <source>
        <dbReference type="ARBA" id="ARBA00004141"/>
    </source>
</evidence>
<keyword evidence="2 6" id="KW-0812">Transmembrane</keyword>
<dbReference type="GO" id="GO:0010960">
    <property type="term" value="P:magnesium ion homeostasis"/>
    <property type="evidence" value="ECO:0007669"/>
    <property type="project" value="InterPro"/>
</dbReference>
<dbReference type="PROSITE" id="PS51846">
    <property type="entry name" value="CNNM"/>
    <property type="match status" value="1"/>
</dbReference>
<accession>A0AAX6MVI4</accession>
<dbReference type="InterPro" id="IPR044751">
    <property type="entry name" value="Ion_transp-like_CBS"/>
</dbReference>
<dbReference type="PRINTS" id="PR00682">
    <property type="entry name" value="IPNSYNTHASE"/>
</dbReference>
<dbReference type="SUPFAM" id="SSF51197">
    <property type="entry name" value="Clavaminate synthase-like"/>
    <property type="match status" value="1"/>
</dbReference>
<dbReference type="InterPro" id="IPR005123">
    <property type="entry name" value="Oxoglu/Fe-dep_dioxygenase_dom"/>
</dbReference>
<keyword evidence="12" id="KW-1185">Reference proteome</keyword>
<organism evidence="11 12">
    <name type="scientific">Daldinia eschscholtzii</name>
    <dbReference type="NCBI Taxonomy" id="292717"/>
    <lineage>
        <taxon>Eukaryota</taxon>
        <taxon>Fungi</taxon>
        <taxon>Dikarya</taxon>
        <taxon>Ascomycota</taxon>
        <taxon>Pezizomycotina</taxon>
        <taxon>Sordariomycetes</taxon>
        <taxon>Xylariomycetidae</taxon>
        <taxon>Xylariales</taxon>
        <taxon>Hypoxylaceae</taxon>
        <taxon>Daldinia</taxon>
    </lineage>
</organism>
<feature type="compositionally biased region" description="Polar residues" evidence="7">
    <location>
        <begin position="426"/>
        <end position="445"/>
    </location>
</feature>
<dbReference type="EMBL" id="JBANMG010000002">
    <property type="protein sequence ID" value="KAK6956514.1"/>
    <property type="molecule type" value="Genomic_DNA"/>
</dbReference>
<evidence type="ECO:0000259" key="9">
    <source>
        <dbReference type="PROSITE" id="PS51471"/>
    </source>
</evidence>
<dbReference type="PANTHER" id="PTHR12064:SF97">
    <property type="entry name" value="METAL TRANSPORTER CNNM-5"/>
    <property type="match status" value="1"/>
</dbReference>
<evidence type="ECO:0000313" key="11">
    <source>
        <dbReference type="EMBL" id="KAK6956514.1"/>
    </source>
</evidence>
<feature type="compositionally biased region" description="Polar residues" evidence="7">
    <location>
        <begin position="491"/>
        <end position="501"/>
    </location>
</feature>
<evidence type="ECO:0000256" key="5">
    <source>
        <dbReference type="ARBA" id="ARBA00023136"/>
    </source>
</evidence>
<feature type="region of interest" description="Disordered" evidence="7">
    <location>
        <begin position="560"/>
        <end position="628"/>
    </location>
</feature>
<dbReference type="InterPro" id="IPR027443">
    <property type="entry name" value="IPNS-like_sf"/>
</dbReference>
<feature type="transmembrane region" description="Helical" evidence="8">
    <location>
        <begin position="110"/>
        <end position="131"/>
    </location>
</feature>
<feature type="transmembrane region" description="Helical" evidence="8">
    <location>
        <begin position="168"/>
        <end position="188"/>
    </location>
</feature>
<feature type="compositionally biased region" description="Polar residues" evidence="7">
    <location>
        <begin position="560"/>
        <end position="572"/>
    </location>
</feature>
<dbReference type="Pfam" id="PF01595">
    <property type="entry name" value="CNNM"/>
    <property type="match status" value="1"/>
</dbReference>
<evidence type="ECO:0000256" key="2">
    <source>
        <dbReference type="ARBA" id="ARBA00022692"/>
    </source>
</evidence>
<proteinExistence type="predicted"/>
<feature type="transmembrane region" description="Helical" evidence="8">
    <location>
        <begin position="12"/>
        <end position="30"/>
    </location>
</feature>
<dbReference type="InterPro" id="IPR045095">
    <property type="entry name" value="ACDP"/>
</dbReference>
<dbReference type="FunFam" id="3.10.580.10:FF:000006">
    <property type="entry name" value="DUF21 and CBS domain protein"/>
    <property type="match status" value="1"/>
</dbReference>
<dbReference type="CDD" id="cd04590">
    <property type="entry name" value="CBS_pair_CorC_HlyC_assoc"/>
    <property type="match status" value="1"/>
</dbReference>
<dbReference type="InterPro" id="IPR002550">
    <property type="entry name" value="CNNM"/>
</dbReference>
<dbReference type="Pfam" id="PF03171">
    <property type="entry name" value="2OG-FeII_Oxy"/>
    <property type="match status" value="1"/>
</dbReference>
<dbReference type="PANTHER" id="PTHR12064">
    <property type="entry name" value="METAL TRANSPORTER CNNM"/>
    <property type="match status" value="1"/>
</dbReference>
<feature type="domain" description="Fe2OG dioxygenase" evidence="9">
    <location>
        <begin position="845"/>
        <end position="948"/>
    </location>
</feature>
<feature type="region of interest" description="Disordered" evidence="7">
    <location>
        <begin position="419"/>
        <end position="445"/>
    </location>
</feature>
<dbReference type="InterPro" id="IPR046342">
    <property type="entry name" value="CBS_dom_sf"/>
</dbReference>
<dbReference type="InterPro" id="IPR044861">
    <property type="entry name" value="IPNS-like_FE2OG_OXY"/>
</dbReference>
<feature type="transmembrane region" description="Helical" evidence="8">
    <location>
        <begin position="137"/>
        <end position="156"/>
    </location>
</feature>
<keyword evidence="3" id="KW-0677">Repeat</keyword>
<dbReference type="PROSITE" id="PS51471">
    <property type="entry name" value="FE2OG_OXY"/>
    <property type="match status" value="1"/>
</dbReference>
<dbReference type="SUPFAM" id="SSF54631">
    <property type="entry name" value="CBS-domain pair"/>
    <property type="match status" value="1"/>
</dbReference>
<gene>
    <name evidence="11" type="ORF">Daesc_001792</name>
</gene>
<evidence type="ECO:0000256" key="4">
    <source>
        <dbReference type="ARBA" id="ARBA00022989"/>
    </source>
</evidence>
<evidence type="ECO:0000256" key="7">
    <source>
        <dbReference type="SAM" id="MobiDB-lite"/>
    </source>
</evidence>